<keyword evidence="11" id="KW-0472">Membrane</keyword>
<dbReference type="InterPro" id="IPR050477">
    <property type="entry name" value="GrpII_AminoAcid_Decarb"/>
</dbReference>
<evidence type="ECO:0000256" key="15">
    <source>
        <dbReference type="ARBA" id="ARBA00042568"/>
    </source>
</evidence>
<dbReference type="PANTHER" id="PTHR42735:SF6">
    <property type="entry name" value="SPHINGOSINE-1-PHOSPHATE LYASE 1"/>
    <property type="match status" value="1"/>
</dbReference>
<keyword evidence="6" id="KW-0256">Endoplasmic reticulum</keyword>
<keyword evidence="19" id="KW-1185">Reference proteome</keyword>
<evidence type="ECO:0000256" key="2">
    <source>
        <dbReference type="ARBA" id="ARBA00004389"/>
    </source>
</evidence>
<keyword evidence="7 16" id="KW-0663">Pyridoxal phosphate</keyword>
<evidence type="ECO:0000256" key="12">
    <source>
        <dbReference type="ARBA" id="ARBA00023239"/>
    </source>
</evidence>
<dbReference type="Pfam" id="PF00282">
    <property type="entry name" value="Pyridoxal_deC"/>
    <property type="match status" value="1"/>
</dbReference>
<gene>
    <name evidence="18" type="ORF">CJOHNSTONI_LOCUS5278</name>
</gene>
<comment type="pathway">
    <text evidence="3">Lipid metabolism; sphingolipid metabolism.</text>
</comment>
<dbReference type="AlphaFoldDB" id="A0A8J2M713"/>
<evidence type="ECO:0000256" key="1">
    <source>
        <dbReference type="ARBA" id="ARBA00001933"/>
    </source>
</evidence>
<evidence type="ECO:0000256" key="16">
    <source>
        <dbReference type="PIRSR" id="PIRSR602129-50"/>
    </source>
</evidence>
<evidence type="ECO:0000256" key="10">
    <source>
        <dbReference type="ARBA" id="ARBA00023098"/>
    </source>
</evidence>
<evidence type="ECO:0000256" key="7">
    <source>
        <dbReference type="ARBA" id="ARBA00022898"/>
    </source>
</evidence>
<dbReference type="FunFam" id="3.40.640.10:FF:000020">
    <property type="entry name" value="sphingosine-1-phosphate lyase 1"/>
    <property type="match status" value="1"/>
</dbReference>
<dbReference type="EMBL" id="CAKAEH010001361">
    <property type="protein sequence ID" value="CAG9535217.1"/>
    <property type="molecule type" value="Genomic_DNA"/>
</dbReference>
<comment type="caution">
    <text evidence="18">The sequence shown here is derived from an EMBL/GenBank/DDBJ whole genome shotgun (WGS) entry which is preliminary data.</text>
</comment>
<dbReference type="Proteomes" id="UP000746747">
    <property type="component" value="Unassembled WGS sequence"/>
</dbReference>
<evidence type="ECO:0000256" key="4">
    <source>
        <dbReference type="ARBA" id="ARBA00004991"/>
    </source>
</evidence>
<evidence type="ECO:0000256" key="8">
    <source>
        <dbReference type="ARBA" id="ARBA00022919"/>
    </source>
</evidence>
<dbReference type="OrthoDB" id="10254570at2759"/>
<dbReference type="GO" id="GO:0030170">
    <property type="term" value="F:pyridoxal phosphate binding"/>
    <property type="evidence" value="ECO:0007669"/>
    <property type="project" value="InterPro"/>
</dbReference>
<dbReference type="InterPro" id="IPR015422">
    <property type="entry name" value="PyrdxlP-dep_Trfase_small"/>
</dbReference>
<dbReference type="GO" id="GO:0030149">
    <property type="term" value="P:sphingolipid catabolic process"/>
    <property type="evidence" value="ECO:0007669"/>
    <property type="project" value="TreeGrafter"/>
</dbReference>
<evidence type="ECO:0000256" key="5">
    <source>
        <dbReference type="ARBA" id="ARBA00022692"/>
    </source>
</evidence>
<reference evidence="18" key="1">
    <citation type="submission" date="2021-09" db="EMBL/GenBank/DDBJ databases">
        <authorList>
            <consortium name="Pathogen Informatics"/>
        </authorList>
    </citation>
    <scope>NUCLEOTIDE SEQUENCE</scope>
</reference>
<dbReference type="PANTHER" id="PTHR42735">
    <property type="match status" value="1"/>
</dbReference>
<dbReference type="InterPro" id="IPR015421">
    <property type="entry name" value="PyrdxlP-dep_Trfase_major"/>
</dbReference>
<dbReference type="Gene3D" id="6.10.140.2150">
    <property type="match status" value="1"/>
</dbReference>
<proteinExistence type="inferred from homology"/>
<evidence type="ECO:0000256" key="6">
    <source>
        <dbReference type="ARBA" id="ARBA00022824"/>
    </source>
</evidence>
<evidence type="ECO:0000256" key="13">
    <source>
        <dbReference type="ARBA" id="ARBA00038302"/>
    </source>
</evidence>
<evidence type="ECO:0000313" key="19">
    <source>
        <dbReference type="Proteomes" id="UP000746747"/>
    </source>
</evidence>
<evidence type="ECO:0000256" key="11">
    <source>
        <dbReference type="ARBA" id="ARBA00023136"/>
    </source>
</evidence>
<keyword evidence="9" id="KW-1133">Transmembrane helix</keyword>
<dbReference type="SUPFAM" id="SSF53383">
    <property type="entry name" value="PLP-dependent transferases"/>
    <property type="match status" value="1"/>
</dbReference>
<evidence type="ECO:0000256" key="17">
    <source>
        <dbReference type="RuleBase" id="RU000382"/>
    </source>
</evidence>
<keyword evidence="12 17" id="KW-0456">Lyase</keyword>
<dbReference type="GO" id="GO:0005789">
    <property type="term" value="C:endoplasmic reticulum membrane"/>
    <property type="evidence" value="ECO:0007669"/>
    <property type="project" value="UniProtKB-SubCell"/>
</dbReference>
<evidence type="ECO:0000256" key="14">
    <source>
        <dbReference type="ARBA" id="ARBA00038965"/>
    </source>
</evidence>
<comment type="pathway">
    <text evidence="4">Sphingolipid metabolism.</text>
</comment>
<accession>A0A8J2M713</accession>
<dbReference type="Gene3D" id="3.40.640.10">
    <property type="entry name" value="Type I PLP-dependent aspartate aminotransferase-like (Major domain)"/>
    <property type="match status" value="1"/>
</dbReference>
<dbReference type="Gene3D" id="3.90.1150.10">
    <property type="entry name" value="Aspartate Aminotransferase, domain 1"/>
    <property type="match status" value="1"/>
</dbReference>
<organism evidence="18 19">
    <name type="scientific">Cercopithifilaria johnstoni</name>
    <dbReference type="NCBI Taxonomy" id="2874296"/>
    <lineage>
        <taxon>Eukaryota</taxon>
        <taxon>Metazoa</taxon>
        <taxon>Ecdysozoa</taxon>
        <taxon>Nematoda</taxon>
        <taxon>Chromadorea</taxon>
        <taxon>Rhabditida</taxon>
        <taxon>Spirurina</taxon>
        <taxon>Spiruromorpha</taxon>
        <taxon>Filarioidea</taxon>
        <taxon>Onchocercidae</taxon>
        <taxon>Cercopithifilaria</taxon>
    </lineage>
</organism>
<dbReference type="InterPro" id="IPR002129">
    <property type="entry name" value="PyrdxlP-dep_de-COase"/>
</dbReference>
<keyword evidence="10" id="KW-0443">Lipid metabolism</keyword>
<evidence type="ECO:0000256" key="9">
    <source>
        <dbReference type="ARBA" id="ARBA00022989"/>
    </source>
</evidence>
<evidence type="ECO:0000256" key="3">
    <source>
        <dbReference type="ARBA" id="ARBA00004760"/>
    </source>
</evidence>
<evidence type="ECO:0000313" key="18">
    <source>
        <dbReference type="EMBL" id="CAG9535217.1"/>
    </source>
</evidence>
<dbReference type="InterPro" id="IPR015424">
    <property type="entry name" value="PyrdxlP-dep_Trfase"/>
</dbReference>
<feature type="modified residue" description="N6-(pyridoxal phosphate)lysine" evidence="16">
    <location>
        <position position="351"/>
    </location>
</feature>
<protein>
    <recommendedName>
        <fullName evidence="14">sphinganine-1-phosphate aldolase</fullName>
        <ecNumber evidence="14">4.1.2.27</ecNumber>
    </recommendedName>
    <alternativeName>
        <fullName evidence="15">Sphingosine-1-phosphate aldolase</fullName>
    </alternativeName>
</protein>
<dbReference type="GO" id="GO:0019752">
    <property type="term" value="P:carboxylic acid metabolic process"/>
    <property type="evidence" value="ECO:0007669"/>
    <property type="project" value="InterPro"/>
</dbReference>
<comment type="similarity">
    <text evidence="13">Belongs to the group II decarboxylase family. Sphingosine-1-phosphate lyase subfamily.</text>
</comment>
<keyword evidence="5" id="KW-0812">Transmembrane</keyword>
<sequence>MDEWWALDGGYTWRLVAQIVDDSRVGFNRACVDLEPWQIVSYTLSVTCFFIWLRKLLKGDRPLPTRIRAVIFSALRMIPWINAQIKEEMKKARKDFEESIHQYDERKEFYKFLPERGLATSNIIHEAELYKTMSEFSFYEGHVSGVVFADVDEEHRALLRKMFEMFIYSDPLYPEVFPGCRKMEAEIVRIVASLLHGGPGSCGTVTSNDTESNMLACLTYRNRAFARGIRHPEMLVPVTAHAAFDKAAKVLQMRIRHIPVDKNKRVDVGAMKYAISNETCMLVASAPNYPFGTIDNIKAISELSQRYDIPLHVDATLGGFILSIMERCDFPVKSYDFRVPGVTSISCDIYKYGFAPNGTSLILYRDSSLLHHQYFCNSEWPGGIYMTPTLAGNRDGCAIALTWATLLYNGRTGYAERTEAIINTVRKIRTGIEKCSHIQLLCESDVTTVVFTTKDLNIYALADRMNKLGWVLSTLQNPPAVHMCVTLNHTKTGVVENFLRELNMACEDLVSNPEFSQHSRTAAIYDMVSAVPDLMEEISHMYLDSYYAIPSPPGGRTLNVEGRKKSLIPSKIA</sequence>
<comment type="cofactor">
    <cofactor evidence="1 16 17">
        <name>pyridoxal 5'-phosphate</name>
        <dbReference type="ChEBI" id="CHEBI:597326"/>
    </cofactor>
</comment>
<dbReference type="EC" id="4.1.2.27" evidence="14"/>
<dbReference type="GO" id="GO:0008117">
    <property type="term" value="F:sphinganine-1-phosphate aldolase activity"/>
    <property type="evidence" value="ECO:0007669"/>
    <property type="project" value="UniProtKB-EC"/>
</dbReference>
<keyword evidence="8" id="KW-0746">Sphingolipid metabolism</keyword>
<comment type="subcellular location">
    <subcellularLocation>
        <location evidence="2">Endoplasmic reticulum membrane</location>
        <topology evidence="2">Single-pass membrane protein</topology>
    </subcellularLocation>
</comment>
<name>A0A8J2M713_9BILA</name>